<name>A0A4V5ZWV9_STECR</name>
<protein>
    <submittedName>
        <fullName evidence="2">Uncharacterized protein</fullName>
    </submittedName>
</protein>
<dbReference type="Proteomes" id="UP000298663">
    <property type="component" value="Unassembled WGS sequence"/>
</dbReference>
<gene>
    <name evidence="2" type="ORF">L596_030794</name>
</gene>
<reference evidence="2 3" key="2">
    <citation type="journal article" date="2019" name="G3 (Bethesda)">
        <title>Hybrid Assembly of the Genome of the Entomopathogenic Nematode Steinernema carpocapsae Identifies the X-Chromosome.</title>
        <authorList>
            <person name="Serra L."/>
            <person name="Macchietto M."/>
            <person name="Macias-Munoz A."/>
            <person name="McGill C.J."/>
            <person name="Rodriguez I.M."/>
            <person name="Rodriguez B."/>
            <person name="Murad R."/>
            <person name="Mortazavi A."/>
        </authorList>
    </citation>
    <scope>NUCLEOTIDE SEQUENCE [LARGE SCALE GENOMIC DNA]</scope>
    <source>
        <strain evidence="2 3">ALL</strain>
    </source>
</reference>
<dbReference type="EMBL" id="AZBU02000015">
    <property type="protein sequence ID" value="TKR57545.1"/>
    <property type="molecule type" value="Genomic_DNA"/>
</dbReference>
<sequence length="83" mass="9452">MTPSSLREACWLGPATGHTPWERSSGEESNCRHKRSPSIASLKRDDGAFELCARSLLFSSSCASVDEWRRCRLRRRRQSRGAR</sequence>
<dbReference type="AlphaFoldDB" id="A0A4V5ZWV9"/>
<proteinExistence type="predicted"/>
<evidence type="ECO:0000256" key="1">
    <source>
        <dbReference type="SAM" id="MobiDB-lite"/>
    </source>
</evidence>
<feature type="region of interest" description="Disordered" evidence="1">
    <location>
        <begin position="15"/>
        <end position="37"/>
    </location>
</feature>
<accession>A0A4V5ZWV9</accession>
<organism evidence="2 3">
    <name type="scientific">Steinernema carpocapsae</name>
    <name type="common">Entomopathogenic nematode</name>
    <dbReference type="NCBI Taxonomy" id="34508"/>
    <lineage>
        <taxon>Eukaryota</taxon>
        <taxon>Metazoa</taxon>
        <taxon>Ecdysozoa</taxon>
        <taxon>Nematoda</taxon>
        <taxon>Chromadorea</taxon>
        <taxon>Rhabditida</taxon>
        <taxon>Tylenchina</taxon>
        <taxon>Panagrolaimomorpha</taxon>
        <taxon>Strongyloidoidea</taxon>
        <taxon>Steinernematidae</taxon>
        <taxon>Steinernema</taxon>
    </lineage>
</organism>
<evidence type="ECO:0000313" key="3">
    <source>
        <dbReference type="Proteomes" id="UP000298663"/>
    </source>
</evidence>
<feature type="compositionally biased region" description="Basic and acidic residues" evidence="1">
    <location>
        <begin position="20"/>
        <end position="31"/>
    </location>
</feature>
<reference evidence="2 3" key="1">
    <citation type="journal article" date="2015" name="Genome Biol.">
        <title>Comparative genomics of Steinernema reveals deeply conserved gene regulatory networks.</title>
        <authorList>
            <person name="Dillman A.R."/>
            <person name="Macchietto M."/>
            <person name="Porter C.F."/>
            <person name="Rogers A."/>
            <person name="Williams B."/>
            <person name="Antoshechkin I."/>
            <person name="Lee M.M."/>
            <person name="Goodwin Z."/>
            <person name="Lu X."/>
            <person name="Lewis E.E."/>
            <person name="Goodrich-Blair H."/>
            <person name="Stock S.P."/>
            <person name="Adams B.J."/>
            <person name="Sternberg P.W."/>
            <person name="Mortazavi A."/>
        </authorList>
    </citation>
    <scope>NUCLEOTIDE SEQUENCE [LARGE SCALE GENOMIC DNA]</scope>
    <source>
        <strain evidence="2 3">ALL</strain>
    </source>
</reference>
<keyword evidence="3" id="KW-1185">Reference proteome</keyword>
<comment type="caution">
    <text evidence="2">The sequence shown here is derived from an EMBL/GenBank/DDBJ whole genome shotgun (WGS) entry which is preliminary data.</text>
</comment>
<evidence type="ECO:0000313" key="2">
    <source>
        <dbReference type="EMBL" id="TKR57545.1"/>
    </source>
</evidence>